<organism evidence="1">
    <name type="scientific">uncultured Quadrisphaera sp</name>
    <dbReference type="NCBI Taxonomy" id="904978"/>
    <lineage>
        <taxon>Bacteria</taxon>
        <taxon>Bacillati</taxon>
        <taxon>Actinomycetota</taxon>
        <taxon>Actinomycetes</taxon>
        <taxon>Kineosporiales</taxon>
        <taxon>Kineosporiaceae</taxon>
        <taxon>Quadrisphaera</taxon>
        <taxon>environmental samples</taxon>
    </lineage>
</organism>
<reference evidence="1" key="1">
    <citation type="submission" date="2020-02" db="EMBL/GenBank/DDBJ databases">
        <authorList>
            <person name="Meier V. D."/>
        </authorList>
    </citation>
    <scope>NUCLEOTIDE SEQUENCE</scope>
    <source>
        <strain evidence="1">AVDCRST_MAG35</strain>
    </source>
</reference>
<dbReference type="EMBL" id="CADCUY010000042">
    <property type="protein sequence ID" value="CAA9387579.1"/>
    <property type="molecule type" value="Genomic_DNA"/>
</dbReference>
<evidence type="ECO:0000313" key="1">
    <source>
        <dbReference type="EMBL" id="CAA9387579.1"/>
    </source>
</evidence>
<protein>
    <submittedName>
        <fullName evidence="1">Uncharacterized protein</fullName>
    </submittedName>
</protein>
<sequence>GRVVLEPAAGLAGLPPPAAREALARLREGADALAQTAAA</sequence>
<accession>A0A6J4NNJ9</accession>
<feature type="non-terminal residue" evidence="1">
    <location>
        <position position="1"/>
    </location>
</feature>
<dbReference type="AlphaFoldDB" id="A0A6J4NNJ9"/>
<gene>
    <name evidence="1" type="ORF">AVDCRST_MAG35-207</name>
</gene>
<proteinExistence type="predicted"/>
<name>A0A6J4NNJ9_9ACTN</name>